<dbReference type="Gene3D" id="1.20.1280.50">
    <property type="match status" value="1"/>
</dbReference>
<evidence type="ECO:0000313" key="2">
    <source>
        <dbReference type="EMBL" id="KAL0064056.1"/>
    </source>
</evidence>
<evidence type="ECO:0000259" key="1">
    <source>
        <dbReference type="Pfam" id="PF12937"/>
    </source>
</evidence>
<dbReference type="InterPro" id="IPR001810">
    <property type="entry name" value="F-box_dom"/>
</dbReference>
<reference evidence="2 3" key="1">
    <citation type="submission" date="2024-05" db="EMBL/GenBank/DDBJ databases">
        <title>A draft genome resource for the thread blight pathogen Marasmius tenuissimus strain MS-2.</title>
        <authorList>
            <person name="Yulfo-Soto G.E."/>
            <person name="Baruah I.K."/>
            <person name="Amoako-Attah I."/>
            <person name="Bukari Y."/>
            <person name="Meinhardt L.W."/>
            <person name="Bailey B.A."/>
            <person name="Cohen S.P."/>
        </authorList>
    </citation>
    <scope>NUCLEOTIDE SEQUENCE [LARGE SCALE GENOMIC DNA]</scope>
    <source>
        <strain evidence="2 3">MS-2</strain>
    </source>
</reference>
<sequence length="524" mass="59331">MNGLETRGTGLNEIELAEILHSIADEQQDIDGYTLEIQRLQSLTFKLLNDRAALRTKRDRRRSFISTLRRIPEEILIEIFSYCIGVDHLALRSLRNVEEGAKICHAALTIPFRLSHVCSRWRAVLVNTPELWTTVSINLIAPEPEHLLEIFLQRSRGMDLDFVIWDHCLTRQDAPHLYALRRRAFRLLMVLELTARFKKFTMIDDGFAFHTSLNYEPCALTESGVLFPKLEYVHLGGPTRKYATPSWLAGAIQHAPRLHEAIFGLSEIEIPSLAPSGVRMLDINSKRLWQVLRLLQDLPFLEALTLRYPEARRDGTHPSARCPLVRDLTIIYASDESSFSFLPSLDFPKLTTLHLNFRAAASRLSLTTLSANLSASALSSRLRKLSLSFEHKPKGSLHKVLSCLPELVEFGVTLPPLSAHSTIVDLCEQLIRDPTTGSKIERLSFAIRPHGDFVLCELVSKCLDYLEAKGAREEVVTHFSLAGPFVPGTIHPCENDEGVMARLEEIEARGTRFTVRKVVDRIQY</sequence>
<dbReference type="EMBL" id="JBBXMP010000068">
    <property type="protein sequence ID" value="KAL0064056.1"/>
    <property type="molecule type" value="Genomic_DNA"/>
</dbReference>
<dbReference type="Pfam" id="PF12937">
    <property type="entry name" value="F-box-like"/>
    <property type="match status" value="1"/>
</dbReference>
<name>A0ABR2ZQU8_9AGAR</name>
<comment type="caution">
    <text evidence="2">The sequence shown here is derived from an EMBL/GenBank/DDBJ whole genome shotgun (WGS) entry which is preliminary data.</text>
</comment>
<organism evidence="2 3">
    <name type="scientific">Marasmius tenuissimus</name>
    <dbReference type="NCBI Taxonomy" id="585030"/>
    <lineage>
        <taxon>Eukaryota</taxon>
        <taxon>Fungi</taxon>
        <taxon>Dikarya</taxon>
        <taxon>Basidiomycota</taxon>
        <taxon>Agaricomycotina</taxon>
        <taxon>Agaricomycetes</taxon>
        <taxon>Agaricomycetidae</taxon>
        <taxon>Agaricales</taxon>
        <taxon>Marasmiineae</taxon>
        <taxon>Marasmiaceae</taxon>
        <taxon>Marasmius</taxon>
    </lineage>
</organism>
<protein>
    <recommendedName>
        <fullName evidence="1">F-box domain-containing protein</fullName>
    </recommendedName>
</protein>
<keyword evidence="3" id="KW-1185">Reference proteome</keyword>
<proteinExistence type="predicted"/>
<feature type="domain" description="F-box" evidence="1">
    <location>
        <begin position="69"/>
        <end position="137"/>
    </location>
</feature>
<dbReference type="Proteomes" id="UP001437256">
    <property type="component" value="Unassembled WGS sequence"/>
</dbReference>
<accession>A0ABR2ZQU8</accession>
<evidence type="ECO:0000313" key="3">
    <source>
        <dbReference type="Proteomes" id="UP001437256"/>
    </source>
</evidence>
<gene>
    <name evidence="2" type="ORF">AAF712_009022</name>
</gene>